<evidence type="ECO:0000313" key="2">
    <source>
        <dbReference type="Proteomes" id="UP000631114"/>
    </source>
</evidence>
<protein>
    <submittedName>
        <fullName evidence="1">Uncharacterized protein</fullName>
    </submittedName>
</protein>
<dbReference type="EMBL" id="JADFTS010000007">
    <property type="protein sequence ID" value="KAF9597496.1"/>
    <property type="molecule type" value="Genomic_DNA"/>
</dbReference>
<evidence type="ECO:0000313" key="1">
    <source>
        <dbReference type="EMBL" id="KAF9597496.1"/>
    </source>
</evidence>
<dbReference type="PANTHER" id="PTHR20938:SF0">
    <property type="entry name" value="INTEGRATOR COMPLEX SUBUNIT 4"/>
    <property type="match status" value="1"/>
</dbReference>
<comment type="caution">
    <text evidence="1">The sequence shown here is derived from an EMBL/GenBank/DDBJ whole genome shotgun (WGS) entry which is preliminary data.</text>
</comment>
<dbReference type="Proteomes" id="UP000631114">
    <property type="component" value="Unassembled WGS sequence"/>
</dbReference>
<sequence length="975" mass="109456">METEKSIWKKCENELTTYYTTENKSSQGHYLKALACTRSLIVNHSTSNETIIHILKILLQILNSTQHHFHHHHVLKLLHELALHHDVLSNVVLDNVYSYVLAHKDTSRLTTKALGVLVEDAKSSSSYELGEDLFRSLCLSPSVSVRSWVLGNARRFCVSPGILVSVMLVCTNDPFPNVRRAALEGLIGLRELEDVRKRGVIESCYDRAVELLLDNNEYVRSVAVRVVCEWGQILAALDSEVGNAEGFDAVFIQLCAIVRDMSVEVRTTAFGALGEMKLVSEDILLQTLSKKVIGVTKKRKISGLVTSKVVDLPPSNAAGVFVHGLEDEFHEVTFYCVFTFSVQSVKWYSCNLSVLLRCPYCLVLKVRTSASISLGKLTVFSGKFSENALSLLMDMLNDDMMSVQLQCLEIMYGMATSDRLKVQQTHMHLFLGTLVDSCSLIRCATRKILRLMKLTGVDMFKSVTNDLLTNLESYPEDEVEIFNVLFYIGRSHGKLALNFVMEVLQEIEPSSEGDLCFDKSRVAAILVLAIAASLSHEQHTKTIPIRIFTYAVPFLGRISPSLRDVISQDTLFAYLSHCSRSAHPPIAETFGQEEQIPSVDGHIPNQSIKDIIDQVSSSSQIICGTSGSQYQDNLLDLKHTILVPEYQPKLNSNQKEATSAIVFVLRTVAATWPLIKSGSIDEIQRTLRSCKDELVTISVEFNGSVGFLAFACQYLRVIKMLVKVCNHFLPPGKKSMVAELEELHILEIILLNCVLRLSKPEICCRRTTLKKLCATMSNLELLCEKGFIKLSDFARELKSFCQEESSGDDVSYGSIHLERLLELFSLKQFVYSEKIKHIKADLDVPGNDSENPLPFISGLPTAVTFQITLHNGLPKENLHIQGCMEWIVIGAPLFRFVFSEYEKEYGNRHLYSGEKIFLRLIQNLLILKDLEPNFQVRRSSSRKEPEAVPSRHLYRGGGRWMALFFVGRGSGGDFE</sequence>
<dbReference type="PANTHER" id="PTHR20938">
    <property type="entry name" value="INTEGRATOR COMPLEX SUBUNIT 4"/>
    <property type="match status" value="1"/>
</dbReference>
<proteinExistence type="predicted"/>
<organism evidence="1 2">
    <name type="scientific">Coptis chinensis</name>
    <dbReference type="NCBI Taxonomy" id="261450"/>
    <lineage>
        <taxon>Eukaryota</taxon>
        <taxon>Viridiplantae</taxon>
        <taxon>Streptophyta</taxon>
        <taxon>Embryophyta</taxon>
        <taxon>Tracheophyta</taxon>
        <taxon>Spermatophyta</taxon>
        <taxon>Magnoliopsida</taxon>
        <taxon>Ranunculales</taxon>
        <taxon>Ranunculaceae</taxon>
        <taxon>Coptidoideae</taxon>
        <taxon>Coptis</taxon>
    </lineage>
</organism>
<dbReference type="AlphaFoldDB" id="A0A835HCS7"/>
<name>A0A835HCS7_9MAGN</name>
<dbReference type="SUPFAM" id="SSF48371">
    <property type="entry name" value="ARM repeat"/>
    <property type="match status" value="1"/>
</dbReference>
<gene>
    <name evidence="1" type="ORF">IFM89_019023</name>
</gene>
<accession>A0A835HCS7</accession>
<keyword evidence="2" id="KW-1185">Reference proteome</keyword>
<dbReference type="InterPro" id="IPR011989">
    <property type="entry name" value="ARM-like"/>
</dbReference>
<dbReference type="GO" id="GO:0010496">
    <property type="term" value="P:intercellular transport"/>
    <property type="evidence" value="ECO:0007669"/>
    <property type="project" value="TreeGrafter"/>
</dbReference>
<dbReference type="InterPro" id="IPR016024">
    <property type="entry name" value="ARM-type_fold"/>
</dbReference>
<dbReference type="OrthoDB" id="18190at2759"/>
<dbReference type="GO" id="GO:0005768">
    <property type="term" value="C:endosome"/>
    <property type="evidence" value="ECO:0007669"/>
    <property type="project" value="TreeGrafter"/>
</dbReference>
<reference evidence="1 2" key="1">
    <citation type="submission" date="2020-10" db="EMBL/GenBank/DDBJ databases">
        <title>The Coptis chinensis genome and diversification of protoberbering-type alkaloids.</title>
        <authorList>
            <person name="Wang B."/>
            <person name="Shu S."/>
            <person name="Song C."/>
            <person name="Liu Y."/>
        </authorList>
    </citation>
    <scope>NUCLEOTIDE SEQUENCE [LARGE SCALE GENOMIC DNA]</scope>
    <source>
        <strain evidence="1">HL-2020</strain>
        <tissue evidence="1">Leaf</tissue>
    </source>
</reference>
<dbReference type="Gene3D" id="1.25.10.10">
    <property type="entry name" value="Leucine-rich Repeat Variant"/>
    <property type="match status" value="1"/>
</dbReference>